<reference evidence="2" key="1">
    <citation type="journal article" date="2019" name="Int. J. Syst. Evol. Microbiol.">
        <title>The Global Catalogue of Microorganisms (GCM) 10K type strain sequencing project: providing services to taxonomists for standard genome sequencing and annotation.</title>
        <authorList>
            <consortium name="The Broad Institute Genomics Platform"/>
            <consortium name="The Broad Institute Genome Sequencing Center for Infectious Disease"/>
            <person name="Wu L."/>
            <person name="Ma J."/>
        </authorList>
    </citation>
    <scope>NUCLEOTIDE SEQUENCE [LARGE SCALE GENOMIC DNA]</scope>
    <source>
        <strain evidence="2">CCM 8912</strain>
    </source>
</reference>
<dbReference type="EMBL" id="JBHTOK010000073">
    <property type="protein sequence ID" value="MFD1441694.1"/>
    <property type="molecule type" value="Genomic_DNA"/>
</dbReference>
<organism evidence="1 2">
    <name type="scientific">Lacticaseibacillus hegangensis</name>
    <dbReference type="NCBI Taxonomy" id="2486010"/>
    <lineage>
        <taxon>Bacteria</taxon>
        <taxon>Bacillati</taxon>
        <taxon>Bacillota</taxon>
        <taxon>Bacilli</taxon>
        <taxon>Lactobacillales</taxon>
        <taxon>Lactobacillaceae</taxon>
        <taxon>Lacticaseibacillus</taxon>
    </lineage>
</organism>
<name>A0ABW4CW93_9LACO</name>
<keyword evidence="2" id="KW-1185">Reference proteome</keyword>
<evidence type="ECO:0000313" key="1">
    <source>
        <dbReference type="EMBL" id="MFD1441694.1"/>
    </source>
</evidence>
<dbReference type="Proteomes" id="UP001597212">
    <property type="component" value="Unassembled WGS sequence"/>
</dbReference>
<accession>A0ABW4CW93</accession>
<protein>
    <submittedName>
        <fullName evidence="1">Uncharacterized protein</fullName>
    </submittedName>
</protein>
<evidence type="ECO:0000313" key="2">
    <source>
        <dbReference type="Proteomes" id="UP001597212"/>
    </source>
</evidence>
<comment type="caution">
    <text evidence="1">The sequence shown here is derived from an EMBL/GenBank/DDBJ whole genome shotgun (WGS) entry which is preliminary data.</text>
</comment>
<gene>
    <name evidence="1" type="ORF">ACFQ5K_09940</name>
</gene>
<proteinExistence type="predicted"/>
<sequence>MAEPVKTEVLQVTLRGKNSSTLLRVPQVGPGLTTPMVKRFADFFATSPLLSEAGQRFNGTVAGGQIITRIVTDAFQLQEEVKD</sequence>
<dbReference type="RefSeq" id="WP_125756169.1">
    <property type="nucleotide sequence ID" value="NZ_JBHTOK010000073.1"/>
</dbReference>